<evidence type="ECO:0000256" key="4">
    <source>
        <dbReference type="ARBA" id="ARBA00023242"/>
    </source>
</evidence>
<dbReference type="PROSITE" id="PS50071">
    <property type="entry name" value="HOMEOBOX_2"/>
    <property type="match status" value="1"/>
</dbReference>
<evidence type="ECO:0000256" key="6">
    <source>
        <dbReference type="RuleBase" id="RU000682"/>
    </source>
</evidence>
<dbReference type="PANTHER" id="PTHR24329">
    <property type="entry name" value="HOMEOBOX PROTEIN ARISTALESS"/>
    <property type="match status" value="1"/>
</dbReference>
<dbReference type="SUPFAM" id="SSF46689">
    <property type="entry name" value="Homeodomain-like"/>
    <property type="match status" value="1"/>
</dbReference>
<dbReference type="SMART" id="SM00389">
    <property type="entry name" value="HOX"/>
    <property type="match status" value="1"/>
</dbReference>
<feature type="domain" description="Homeobox" evidence="7">
    <location>
        <begin position="231"/>
        <end position="291"/>
    </location>
</feature>
<dbReference type="GO" id="GO:0003677">
    <property type="term" value="F:DNA binding"/>
    <property type="evidence" value="ECO:0007669"/>
    <property type="project" value="UniProtKB-UniRule"/>
</dbReference>
<proteinExistence type="evidence at transcript level"/>
<evidence type="ECO:0000313" key="8">
    <source>
        <dbReference type="EMBL" id="BAE06638.1"/>
    </source>
</evidence>
<evidence type="ECO:0000259" key="7">
    <source>
        <dbReference type="PROSITE" id="PS50071"/>
    </source>
</evidence>
<dbReference type="InterPro" id="IPR001356">
    <property type="entry name" value="HD"/>
</dbReference>
<dbReference type="PANTHER" id="PTHR24329:SF543">
    <property type="entry name" value="FI01017P-RELATED"/>
    <property type="match status" value="1"/>
</dbReference>
<comment type="subcellular location">
    <subcellularLocation>
        <location evidence="1 5 6">Nucleus</location>
    </subcellularLocation>
</comment>
<protein>
    <submittedName>
        <fullName evidence="8">Transcription factor protein</fullName>
    </submittedName>
</protein>
<dbReference type="InterPro" id="IPR009057">
    <property type="entry name" value="Homeodomain-like_sf"/>
</dbReference>
<dbReference type="GO" id="GO:0005634">
    <property type="term" value="C:nucleus"/>
    <property type="evidence" value="ECO:0007669"/>
    <property type="project" value="UniProtKB-SubCell"/>
</dbReference>
<keyword evidence="2 5" id="KW-0238">DNA-binding</keyword>
<dbReference type="GO" id="GO:0000981">
    <property type="term" value="F:DNA-binding transcription factor activity, RNA polymerase II-specific"/>
    <property type="evidence" value="ECO:0007669"/>
    <property type="project" value="InterPro"/>
</dbReference>
<evidence type="ECO:0000256" key="1">
    <source>
        <dbReference type="ARBA" id="ARBA00004123"/>
    </source>
</evidence>
<reference evidence="8" key="3">
    <citation type="submission" date="2005-04" db="EMBL/GenBank/DDBJ databases">
        <title>Expressed genes in Ciona intestinalis.</title>
        <authorList>
            <person name="Satou Y."/>
        </authorList>
    </citation>
    <scope>NUCLEOTIDE SEQUENCE</scope>
</reference>
<reference evidence="8" key="2">
    <citation type="journal article" date="2004" name="Development">
        <title>Gene expression profiles of transcription factors and signaling molecules in the ascidian embryo: towards a comprehensive understanding of gene networks.</title>
        <authorList>
            <person name="Imai K.S."/>
            <person name="Hino K."/>
            <person name="Yagi K."/>
            <person name="Satoh N."/>
            <person name="Satou Y."/>
        </authorList>
    </citation>
    <scope>NUCLEOTIDE SEQUENCE</scope>
</reference>
<dbReference type="InterPro" id="IPR050649">
    <property type="entry name" value="Paired_Homeobox_TFs"/>
</dbReference>
<gene>
    <name evidence="8" type="primary">Ci-Pax3/7-like</name>
</gene>
<dbReference type="InterPro" id="IPR017970">
    <property type="entry name" value="Homeobox_CS"/>
</dbReference>
<dbReference type="Gene3D" id="1.10.10.60">
    <property type="entry name" value="Homeodomain-like"/>
    <property type="match status" value="1"/>
</dbReference>
<evidence type="ECO:0000256" key="3">
    <source>
        <dbReference type="ARBA" id="ARBA00023155"/>
    </source>
</evidence>
<sequence length="303" mass="34418">MDIGGKILPDLRGLPQLDFLRQMAERNVSSTSKELQVRTHEAWQQYLKSCTVPVTLEWLIALGFPMPSFPHYQRCFTQKNEGNVAMARPWFQTGLQYNNISESETLSSEEQSTSNSEHLLRFKSLPRSTAATVHDLPAADGAVPFMKHIKLNQSDNNAANVSLKDTKHSVQHRGTSKREIQPTQSVSGEVFSSAICWQGEVPQSRAVGSSFTQARQHGHRPNADKHFLNFHQQRRSRTRFSSEQLSILESAFSLGHYPPVGVREKLASRTGLTEARVQVWFSNRRAKWRRMQPSLNPNDELRP</sequence>
<name>Q4H2Y9_CIOIN</name>
<dbReference type="AlphaFoldDB" id="Q4H2Y9"/>
<keyword evidence="3 5" id="KW-0371">Homeobox</keyword>
<dbReference type="PROSITE" id="PS00027">
    <property type="entry name" value="HOMEOBOX_1"/>
    <property type="match status" value="1"/>
</dbReference>
<accession>A0A1W2VNU7</accession>
<dbReference type="KEGG" id="cin:778728"/>
<evidence type="ECO:0000256" key="2">
    <source>
        <dbReference type="ARBA" id="ARBA00023125"/>
    </source>
</evidence>
<dbReference type="EMBL" id="AB210633">
    <property type="protein sequence ID" value="BAE06638.1"/>
    <property type="molecule type" value="mRNA"/>
</dbReference>
<reference evidence="8" key="1">
    <citation type="journal article" date="2003" name="Dev. Genes Evol.">
        <title>Genomewide surveys of developmentally relevant genes in Ciona intestinalis.</title>
        <authorList>
            <person name="Satou Y."/>
            <person name="Satoh N."/>
        </authorList>
    </citation>
    <scope>NUCLEOTIDE SEQUENCE</scope>
</reference>
<organism evidence="8">
    <name type="scientific">Ciona intestinalis</name>
    <name type="common">Transparent sea squirt</name>
    <name type="synonym">Ascidia intestinalis</name>
    <dbReference type="NCBI Taxonomy" id="7719"/>
    <lineage>
        <taxon>Eukaryota</taxon>
        <taxon>Metazoa</taxon>
        <taxon>Chordata</taxon>
        <taxon>Tunicata</taxon>
        <taxon>Ascidiacea</taxon>
        <taxon>Phlebobranchia</taxon>
        <taxon>Cionidae</taxon>
        <taxon>Ciona</taxon>
    </lineage>
</organism>
<dbReference type="Pfam" id="PF00046">
    <property type="entry name" value="Homeodomain"/>
    <property type="match status" value="1"/>
</dbReference>
<dbReference type="CDD" id="cd00086">
    <property type="entry name" value="homeodomain"/>
    <property type="match status" value="1"/>
</dbReference>
<dbReference type="OrthoDB" id="6159439at2759"/>
<keyword evidence="4 5" id="KW-0539">Nucleus</keyword>
<dbReference type="FunFam" id="1.10.10.60:FF:000649">
    <property type="entry name" value="C. Elegans Homeobox"/>
    <property type="match status" value="1"/>
</dbReference>
<accession>Q4H2Y9</accession>
<feature type="DNA-binding region" description="Homeobox" evidence="5">
    <location>
        <begin position="233"/>
        <end position="292"/>
    </location>
</feature>
<evidence type="ECO:0000256" key="5">
    <source>
        <dbReference type="PROSITE-ProRule" id="PRU00108"/>
    </source>
</evidence>